<evidence type="ECO:0000313" key="2">
    <source>
        <dbReference type="EMBL" id="SDZ69124.1"/>
    </source>
</evidence>
<sequence>MEKQDSLYEGRDKAMLDVDRMTNEGLAGGQDHITYGKRQIDESQDLKKESPPNKND</sequence>
<dbReference type="AlphaFoldDB" id="A0A1H3V364"/>
<feature type="region of interest" description="Disordered" evidence="1">
    <location>
        <begin position="23"/>
        <end position="56"/>
    </location>
</feature>
<accession>A0A1H3V364</accession>
<evidence type="ECO:0000256" key="1">
    <source>
        <dbReference type="SAM" id="MobiDB-lite"/>
    </source>
</evidence>
<gene>
    <name evidence="2" type="ORF">SAMN05421736_1491</name>
</gene>
<dbReference type="Proteomes" id="UP000198935">
    <property type="component" value="Unassembled WGS sequence"/>
</dbReference>
<name>A0A1H3V364_9BACI</name>
<keyword evidence="3" id="KW-1185">Reference proteome</keyword>
<proteinExistence type="predicted"/>
<reference evidence="3" key="1">
    <citation type="submission" date="2016-10" db="EMBL/GenBank/DDBJ databases">
        <authorList>
            <person name="Varghese N."/>
            <person name="Submissions S."/>
        </authorList>
    </citation>
    <scope>NUCLEOTIDE SEQUENCE [LARGE SCALE GENOMIC DNA]</scope>
    <source>
        <strain evidence="3">SP</strain>
    </source>
</reference>
<dbReference type="EMBL" id="FNPI01000049">
    <property type="protein sequence ID" value="SDZ69124.1"/>
    <property type="molecule type" value="Genomic_DNA"/>
</dbReference>
<organism evidence="2 3">
    <name type="scientific">Evansella caseinilytica</name>
    <dbReference type="NCBI Taxonomy" id="1503961"/>
    <lineage>
        <taxon>Bacteria</taxon>
        <taxon>Bacillati</taxon>
        <taxon>Bacillota</taxon>
        <taxon>Bacilli</taxon>
        <taxon>Bacillales</taxon>
        <taxon>Bacillaceae</taxon>
        <taxon>Evansella</taxon>
    </lineage>
</organism>
<evidence type="ECO:0000313" key="3">
    <source>
        <dbReference type="Proteomes" id="UP000198935"/>
    </source>
</evidence>
<protein>
    <submittedName>
        <fullName evidence="2">Uncharacterized protein</fullName>
    </submittedName>
</protein>
<feature type="compositionally biased region" description="Basic and acidic residues" evidence="1">
    <location>
        <begin position="38"/>
        <end position="56"/>
    </location>
</feature>